<protein>
    <recommendedName>
        <fullName evidence="1">Ubiquitin-like domain-containing protein</fullName>
    </recommendedName>
</protein>
<keyword evidence="3" id="KW-1185">Reference proteome</keyword>
<evidence type="ECO:0000313" key="3">
    <source>
        <dbReference type="Proteomes" id="UP000280685"/>
    </source>
</evidence>
<dbReference type="Pfam" id="PF22893">
    <property type="entry name" value="ULD_2"/>
    <property type="match status" value="1"/>
</dbReference>
<evidence type="ECO:0000313" key="2">
    <source>
        <dbReference type="EMBL" id="VBB81455.1"/>
    </source>
</evidence>
<name>A0ABY6SEK1_PODCO</name>
<accession>A0ABY6SEK1</accession>
<evidence type="ECO:0000259" key="1">
    <source>
        <dbReference type="Pfam" id="PF22893"/>
    </source>
</evidence>
<organism evidence="2 3">
    <name type="scientific">Podospora comata</name>
    <dbReference type="NCBI Taxonomy" id="48703"/>
    <lineage>
        <taxon>Eukaryota</taxon>
        <taxon>Fungi</taxon>
        <taxon>Dikarya</taxon>
        <taxon>Ascomycota</taxon>
        <taxon>Pezizomycotina</taxon>
        <taxon>Sordariomycetes</taxon>
        <taxon>Sordariomycetidae</taxon>
        <taxon>Sordariales</taxon>
        <taxon>Podosporaceae</taxon>
        <taxon>Podospora</taxon>
    </lineage>
</organism>
<feature type="domain" description="Ubiquitin-like" evidence="1">
    <location>
        <begin position="41"/>
        <end position="118"/>
    </location>
</feature>
<dbReference type="Proteomes" id="UP000280685">
    <property type="component" value="Chromosome 5"/>
</dbReference>
<proteinExistence type="predicted"/>
<reference evidence="2" key="1">
    <citation type="submission" date="2018-02" db="EMBL/GenBank/DDBJ databases">
        <authorList>
            <person name="Silar P."/>
        </authorList>
    </citation>
    <scope>NUCLEOTIDE SEQUENCE [LARGE SCALE GENOMIC DNA]</scope>
    <source>
        <strain evidence="2">T</strain>
    </source>
</reference>
<sequence>MLEAIGRNTLLLLHIANQMKRVVQAIEAISRHVGVDVVRRDGALGDTWGLPLQACRSWNQSFGNMLQHVIFAGSPGLQQVINSQFVIALATSGMRIDEYNRHAFIKRDIHIQQAMVVSRANTGKNAHAKKCPFPGCVGEIAKGDRAGTW</sequence>
<dbReference type="EMBL" id="LR026968">
    <property type="protein sequence ID" value="VBB81455.1"/>
    <property type="molecule type" value="Genomic_DNA"/>
</dbReference>
<dbReference type="InterPro" id="IPR054464">
    <property type="entry name" value="ULD_fung"/>
</dbReference>
<gene>
    <name evidence="2" type="ORF">PODCO_512012</name>
</gene>